<evidence type="ECO:0000313" key="4">
    <source>
        <dbReference type="Proteomes" id="UP000247591"/>
    </source>
</evidence>
<dbReference type="CDD" id="cd03789">
    <property type="entry name" value="GT9_LPS_heptosyltransferase"/>
    <property type="match status" value="1"/>
</dbReference>
<keyword evidence="2 3" id="KW-0808">Transferase</keyword>
<accession>A0A318RM92</accession>
<dbReference type="RefSeq" id="WP_245937892.1">
    <property type="nucleotide sequence ID" value="NZ_QJSP01000006.1"/>
</dbReference>
<dbReference type="Gene3D" id="3.40.50.2000">
    <property type="entry name" value="Glycogen Phosphorylase B"/>
    <property type="match status" value="2"/>
</dbReference>
<dbReference type="Pfam" id="PF01075">
    <property type="entry name" value="Glyco_transf_9"/>
    <property type="match status" value="1"/>
</dbReference>
<sequence length="310" mass="32648">MAVTLVLRALGLGDLLTAVPALRALRAGRPDDRIVLAAPGSMAELAVWTGTVDDVIDTPGLGGIRWKGGSPDLAVNLHGSGPESIVDVLATGPARVLTHRHDKFPHLPGPVWDGSLHEVRRWCRLIEYGGFPTDPTDLALSVPDIDQGGGEIIIHPGAASAARRWPADRFATLAAHLRRHRHPVAITGNAAERELAQNIAENAGLPMSSITAGDLSLGQLAQRVANARLVICGDTGVAHLATAVNTPSVLLFGPTAPQRWGPPAGDRRHRVLWHGRTGDPHADHADPGLLEISVAEVIEAADSHLAIAHV</sequence>
<dbReference type="GO" id="GO:0005829">
    <property type="term" value="C:cytosol"/>
    <property type="evidence" value="ECO:0007669"/>
    <property type="project" value="TreeGrafter"/>
</dbReference>
<keyword evidence="4" id="KW-1185">Reference proteome</keyword>
<proteinExistence type="predicted"/>
<dbReference type="PANTHER" id="PTHR30160">
    <property type="entry name" value="TETRAACYLDISACCHARIDE 4'-KINASE-RELATED"/>
    <property type="match status" value="1"/>
</dbReference>
<dbReference type="SUPFAM" id="SSF53756">
    <property type="entry name" value="UDP-Glycosyltransferase/glycogen phosphorylase"/>
    <property type="match status" value="1"/>
</dbReference>
<name>A0A318RM92_WILLI</name>
<dbReference type="PANTHER" id="PTHR30160:SF1">
    <property type="entry name" value="LIPOPOLYSACCHARIDE 1,2-N-ACETYLGLUCOSAMINETRANSFERASE-RELATED"/>
    <property type="match status" value="1"/>
</dbReference>
<gene>
    <name evidence="3" type="ORF">DFR67_106148</name>
</gene>
<dbReference type="EMBL" id="QJSP01000006">
    <property type="protein sequence ID" value="PYE17445.1"/>
    <property type="molecule type" value="Genomic_DNA"/>
</dbReference>
<dbReference type="GO" id="GO:0009244">
    <property type="term" value="P:lipopolysaccharide core region biosynthetic process"/>
    <property type="evidence" value="ECO:0007669"/>
    <property type="project" value="TreeGrafter"/>
</dbReference>
<evidence type="ECO:0000256" key="2">
    <source>
        <dbReference type="ARBA" id="ARBA00022679"/>
    </source>
</evidence>
<dbReference type="InterPro" id="IPR002201">
    <property type="entry name" value="Glyco_trans_9"/>
</dbReference>
<evidence type="ECO:0000313" key="3">
    <source>
        <dbReference type="EMBL" id="PYE17445.1"/>
    </source>
</evidence>
<dbReference type="InterPro" id="IPR051199">
    <property type="entry name" value="LPS_LOS_Heptosyltrfase"/>
</dbReference>
<organism evidence="3 4">
    <name type="scientific">Williamsia limnetica</name>
    <dbReference type="NCBI Taxonomy" id="882452"/>
    <lineage>
        <taxon>Bacteria</taxon>
        <taxon>Bacillati</taxon>
        <taxon>Actinomycetota</taxon>
        <taxon>Actinomycetes</taxon>
        <taxon>Mycobacteriales</taxon>
        <taxon>Nocardiaceae</taxon>
        <taxon>Williamsia</taxon>
    </lineage>
</organism>
<keyword evidence="1" id="KW-0328">Glycosyltransferase</keyword>
<reference evidence="3 4" key="1">
    <citation type="submission" date="2018-06" db="EMBL/GenBank/DDBJ databases">
        <title>Genomic Encyclopedia of Type Strains, Phase IV (KMG-IV): sequencing the most valuable type-strain genomes for metagenomic binning, comparative biology and taxonomic classification.</title>
        <authorList>
            <person name="Goeker M."/>
        </authorList>
    </citation>
    <scope>NUCLEOTIDE SEQUENCE [LARGE SCALE GENOMIC DNA]</scope>
    <source>
        <strain evidence="3 4">DSM 45521</strain>
    </source>
</reference>
<protein>
    <submittedName>
        <fullName evidence="3">ADP-heptose:LPS heptosyltransferase</fullName>
    </submittedName>
</protein>
<comment type="caution">
    <text evidence="3">The sequence shown here is derived from an EMBL/GenBank/DDBJ whole genome shotgun (WGS) entry which is preliminary data.</text>
</comment>
<dbReference type="AlphaFoldDB" id="A0A318RM92"/>
<dbReference type="GO" id="GO:0008713">
    <property type="term" value="F:ADP-heptose-lipopolysaccharide heptosyltransferase activity"/>
    <property type="evidence" value="ECO:0007669"/>
    <property type="project" value="TreeGrafter"/>
</dbReference>
<dbReference type="Proteomes" id="UP000247591">
    <property type="component" value="Unassembled WGS sequence"/>
</dbReference>
<evidence type="ECO:0000256" key="1">
    <source>
        <dbReference type="ARBA" id="ARBA00022676"/>
    </source>
</evidence>